<evidence type="ECO:0000313" key="1">
    <source>
        <dbReference type="EMBL" id="MBO7746736.1"/>
    </source>
</evidence>
<dbReference type="EMBL" id="JAGGDJ010000022">
    <property type="protein sequence ID" value="MBO7746736.1"/>
    <property type="molecule type" value="Genomic_DNA"/>
</dbReference>
<comment type="caution">
    <text evidence="1">The sequence shown here is derived from an EMBL/GenBank/DDBJ whole genome shotgun (WGS) entry which is preliminary data.</text>
</comment>
<evidence type="ECO:0000313" key="2">
    <source>
        <dbReference type="Proteomes" id="UP000670947"/>
    </source>
</evidence>
<reference evidence="1 2" key="1">
    <citation type="submission" date="2021-03" db="EMBL/GenBank/DDBJ databases">
        <title>Paenibacillus artemisicola MWE-103 whole genome sequence.</title>
        <authorList>
            <person name="Ham Y.J."/>
        </authorList>
    </citation>
    <scope>NUCLEOTIDE SEQUENCE [LARGE SCALE GENOMIC DNA]</scope>
    <source>
        <strain evidence="1 2">MWE-103</strain>
    </source>
</reference>
<sequence>MKAVQAYVEGSASYKAIAEQEGIRNCSQLKVWGEKHNALCLPMA</sequence>
<protein>
    <recommendedName>
        <fullName evidence="3">Transposase</fullName>
    </recommendedName>
</protein>
<gene>
    <name evidence="1" type="ORF">I8J29_21185</name>
</gene>
<evidence type="ECO:0008006" key="3">
    <source>
        <dbReference type="Google" id="ProtNLM"/>
    </source>
</evidence>
<proteinExistence type="predicted"/>
<name>A0ABS3WEI3_9BACL</name>
<dbReference type="Proteomes" id="UP000670947">
    <property type="component" value="Unassembled WGS sequence"/>
</dbReference>
<keyword evidence="2" id="KW-1185">Reference proteome</keyword>
<organism evidence="1 2">
    <name type="scientific">Paenibacillus artemisiicola</name>
    <dbReference type="NCBI Taxonomy" id="1172618"/>
    <lineage>
        <taxon>Bacteria</taxon>
        <taxon>Bacillati</taxon>
        <taxon>Bacillota</taxon>
        <taxon>Bacilli</taxon>
        <taxon>Bacillales</taxon>
        <taxon>Paenibacillaceae</taxon>
        <taxon>Paenibacillus</taxon>
    </lineage>
</organism>
<accession>A0ABS3WEI3</accession>